<name>A0ACC5ZT57_9RHOB</name>
<proteinExistence type="predicted"/>
<evidence type="ECO:0000313" key="1">
    <source>
        <dbReference type="EMBL" id="MCM2561358.1"/>
    </source>
</evidence>
<dbReference type="Proteomes" id="UP001203036">
    <property type="component" value="Unassembled WGS sequence"/>
</dbReference>
<dbReference type="EMBL" id="JAMQGO010000001">
    <property type="protein sequence ID" value="MCM2561358.1"/>
    <property type="molecule type" value="Genomic_DNA"/>
</dbReference>
<sequence length="203" mass="22727">MKAGWARAPSGWAEPVKLTDEQRDMIRNELSNRRLAVFKDRDRQDAFLKRIEGALTYLSTRKDARPDPHRSQERIGALHNALIEAERALNLMEQPERAAIEHGRSGQLAAFAQDVKQVREQAESAADALKMPRGGHDPRPGGHARFLVHHMAEGWHRIFERRPSAKEDGAFFAVVNIALGQTDKPEIGKDALRTILKGAGFKG</sequence>
<organism evidence="1 2">
    <name type="scientific">Lutimaribacter degradans</name>
    <dbReference type="NCBI Taxonomy" id="2945989"/>
    <lineage>
        <taxon>Bacteria</taxon>
        <taxon>Pseudomonadati</taxon>
        <taxon>Pseudomonadota</taxon>
        <taxon>Alphaproteobacteria</taxon>
        <taxon>Rhodobacterales</taxon>
        <taxon>Roseobacteraceae</taxon>
        <taxon>Lutimaribacter</taxon>
    </lineage>
</organism>
<gene>
    <name evidence="1" type="ORF">M8744_04300</name>
</gene>
<keyword evidence="2" id="KW-1185">Reference proteome</keyword>
<evidence type="ECO:0000313" key="2">
    <source>
        <dbReference type="Proteomes" id="UP001203036"/>
    </source>
</evidence>
<reference evidence="1" key="1">
    <citation type="submission" date="2022-06" db="EMBL/GenBank/DDBJ databases">
        <title>Lutimaribacter sp. EGI FJ00013, a novel bacterium isolated from a salt lake sediment enrichment.</title>
        <authorList>
            <person name="Gao L."/>
            <person name="Fang B.-Z."/>
            <person name="Li W.-J."/>
        </authorList>
    </citation>
    <scope>NUCLEOTIDE SEQUENCE</scope>
    <source>
        <strain evidence="1">EGI FJ00013</strain>
    </source>
</reference>
<protein>
    <submittedName>
        <fullName evidence="1">Atg14 domain-containing protein</fullName>
    </submittedName>
</protein>
<accession>A0ACC5ZT57</accession>
<comment type="caution">
    <text evidence="1">The sequence shown here is derived from an EMBL/GenBank/DDBJ whole genome shotgun (WGS) entry which is preliminary data.</text>
</comment>